<dbReference type="EMBL" id="CP011269">
    <property type="protein sequence ID" value="ALI25832.1"/>
    <property type="molecule type" value="Genomic_DNA"/>
</dbReference>
<dbReference type="GO" id="GO:0043200">
    <property type="term" value="P:response to amino acid"/>
    <property type="evidence" value="ECO:0007669"/>
    <property type="project" value="TreeGrafter"/>
</dbReference>
<dbReference type="Gene3D" id="1.10.10.10">
    <property type="entry name" value="Winged helix-like DNA-binding domain superfamily/Winged helix DNA-binding domain"/>
    <property type="match status" value="2"/>
</dbReference>
<sequence length="312" mass="33582">MDRALIELLLKDGKITNRELSLRTNISESAVGTRLRKLATSGTVAFSAVIDWETVGFEWLVIARVKTCARSPGEVAEDVAALGQCVQAAVTLGSHDVVAHFLVTDRTELRKLTSEGLPAIEGISSIDIDVATETTVTPNGQKGFIAKCPPAIPLPAPKIELDDLDVAILQELIDDGRQSSRKIARSHHVSEGTVRARVNRLTQAGLVRVVAMVHPSALGLGGAIANVAMRIDRSRIEDIKAQLEAMPELLFVATCVGSVDVSFVATATNTQHLIELVSRQVQTIEGVRSTDILIMVDMVLASPYMKRFDTTG</sequence>
<dbReference type="GO" id="GO:0005829">
    <property type="term" value="C:cytosol"/>
    <property type="evidence" value="ECO:0007669"/>
    <property type="project" value="TreeGrafter"/>
</dbReference>
<dbReference type="Pfam" id="PF13412">
    <property type="entry name" value="HTH_24"/>
    <property type="match status" value="2"/>
</dbReference>
<evidence type="ECO:0000256" key="3">
    <source>
        <dbReference type="ARBA" id="ARBA00023163"/>
    </source>
</evidence>
<dbReference type="PANTHER" id="PTHR30154:SF34">
    <property type="entry name" value="TRANSCRIPTIONAL REGULATOR AZLB"/>
    <property type="match status" value="1"/>
</dbReference>
<dbReference type="STRING" id="1766.XA26_19860"/>
<dbReference type="PRINTS" id="PR00033">
    <property type="entry name" value="HTHASNC"/>
</dbReference>
<evidence type="ECO:0000313" key="5">
    <source>
        <dbReference type="EMBL" id="ALI25832.1"/>
    </source>
</evidence>
<gene>
    <name evidence="5" type="ORF">XA26_19860</name>
</gene>
<evidence type="ECO:0000256" key="1">
    <source>
        <dbReference type="ARBA" id="ARBA00023015"/>
    </source>
</evidence>
<name>A0A0N9Y8J5_MYCFO</name>
<dbReference type="SUPFAM" id="SSF46785">
    <property type="entry name" value="Winged helix' DNA-binding domain"/>
    <property type="match status" value="2"/>
</dbReference>
<keyword evidence="6" id="KW-1185">Reference proteome</keyword>
<dbReference type="KEGG" id="mft:XA26_19860"/>
<dbReference type="InterPro" id="IPR011008">
    <property type="entry name" value="Dimeric_a/b-barrel"/>
</dbReference>
<dbReference type="Pfam" id="PF01037">
    <property type="entry name" value="AsnC_trans_reg"/>
    <property type="match status" value="2"/>
</dbReference>
<organism evidence="5 6">
    <name type="scientific">Mycolicibacterium fortuitum</name>
    <name type="common">Mycobacterium fortuitum</name>
    <dbReference type="NCBI Taxonomy" id="1766"/>
    <lineage>
        <taxon>Bacteria</taxon>
        <taxon>Bacillati</taxon>
        <taxon>Actinomycetota</taxon>
        <taxon>Actinomycetes</taxon>
        <taxon>Mycobacteriales</taxon>
        <taxon>Mycobacteriaceae</taxon>
        <taxon>Mycolicibacterium</taxon>
    </lineage>
</organism>
<keyword evidence="3" id="KW-0804">Transcription</keyword>
<dbReference type="PROSITE" id="PS50956">
    <property type="entry name" value="HTH_ASNC_2"/>
    <property type="match status" value="2"/>
</dbReference>
<proteinExistence type="predicted"/>
<accession>A0A0N9Y8J5</accession>
<evidence type="ECO:0000313" key="6">
    <source>
        <dbReference type="Proteomes" id="UP000057134"/>
    </source>
</evidence>
<dbReference type="InterPro" id="IPR000485">
    <property type="entry name" value="AsnC-type_HTH_dom"/>
</dbReference>
<dbReference type="AlphaFoldDB" id="A0A0N9Y8J5"/>
<evidence type="ECO:0000259" key="4">
    <source>
        <dbReference type="PROSITE" id="PS50956"/>
    </source>
</evidence>
<reference evidence="5 6" key="1">
    <citation type="journal article" date="2015" name="MBio">
        <title>Enzymatic Degradation of Phenazines Can Generate Energy and Protect Sensitive Organisms from Toxicity.</title>
        <authorList>
            <person name="Costa K.C."/>
            <person name="Bergkessel M."/>
            <person name="Saunders S."/>
            <person name="Korlach J."/>
            <person name="Newman D.K."/>
        </authorList>
    </citation>
    <scope>NUCLEOTIDE SEQUENCE [LARGE SCALE GENOMIC DNA]</scope>
    <source>
        <strain evidence="5 6">CT6</strain>
    </source>
</reference>
<dbReference type="InterPro" id="IPR019888">
    <property type="entry name" value="Tscrpt_reg_AsnC-like"/>
</dbReference>
<dbReference type="SUPFAM" id="SSF54909">
    <property type="entry name" value="Dimeric alpha+beta barrel"/>
    <property type="match status" value="2"/>
</dbReference>
<dbReference type="InterPro" id="IPR036390">
    <property type="entry name" value="WH_DNA-bd_sf"/>
</dbReference>
<dbReference type="InterPro" id="IPR019887">
    <property type="entry name" value="Tscrpt_reg_AsnC/Lrp_C"/>
</dbReference>
<dbReference type="PROSITE" id="PS00519">
    <property type="entry name" value="HTH_ASNC_1"/>
    <property type="match status" value="1"/>
</dbReference>
<dbReference type="SMART" id="SM00344">
    <property type="entry name" value="HTH_ASNC"/>
    <property type="match status" value="2"/>
</dbReference>
<dbReference type="InterPro" id="IPR036388">
    <property type="entry name" value="WH-like_DNA-bd_sf"/>
</dbReference>
<feature type="domain" description="HTH asnC-type" evidence="4">
    <location>
        <begin position="161"/>
        <end position="221"/>
    </location>
</feature>
<evidence type="ECO:0000256" key="2">
    <source>
        <dbReference type="ARBA" id="ARBA00023125"/>
    </source>
</evidence>
<dbReference type="GO" id="GO:0043565">
    <property type="term" value="F:sequence-specific DNA binding"/>
    <property type="evidence" value="ECO:0007669"/>
    <property type="project" value="InterPro"/>
</dbReference>
<dbReference type="PATRIC" id="fig|1766.6.peg.1970"/>
<dbReference type="Proteomes" id="UP000057134">
    <property type="component" value="Chromosome"/>
</dbReference>
<dbReference type="Gene3D" id="3.30.70.920">
    <property type="match status" value="2"/>
</dbReference>
<dbReference type="PANTHER" id="PTHR30154">
    <property type="entry name" value="LEUCINE-RESPONSIVE REGULATORY PROTEIN"/>
    <property type="match status" value="1"/>
</dbReference>
<feature type="domain" description="HTH asnC-type" evidence="4">
    <location>
        <begin position="1"/>
        <end position="58"/>
    </location>
</feature>
<keyword evidence="2" id="KW-0238">DNA-binding</keyword>
<dbReference type="InterPro" id="IPR019885">
    <property type="entry name" value="Tscrpt_reg_HTH_AsnC-type_CS"/>
</dbReference>
<protein>
    <submittedName>
        <fullName evidence="5">Transcriptional regulator, AsnC family</fullName>
    </submittedName>
</protein>
<keyword evidence="1" id="KW-0805">Transcription regulation</keyword>